<gene>
    <name evidence="2" type="ORF">CTEN210_12551</name>
</gene>
<feature type="chain" id="PRO_5042007598" description="GPI inositol-deacylase" evidence="1">
    <location>
        <begin position="26"/>
        <end position="296"/>
    </location>
</feature>
<organism evidence="2 3">
    <name type="scientific">Chaetoceros tenuissimus</name>
    <dbReference type="NCBI Taxonomy" id="426638"/>
    <lineage>
        <taxon>Eukaryota</taxon>
        <taxon>Sar</taxon>
        <taxon>Stramenopiles</taxon>
        <taxon>Ochrophyta</taxon>
        <taxon>Bacillariophyta</taxon>
        <taxon>Coscinodiscophyceae</taxon>
        <taxon>Chaetocerotophycidae</taxon>
        <taxon>Chaetocerotales</taxon>
        <taxon>Chaetocerotaceae</taxon>
        <taxon>Chaetoceros</taxon>
    </lineage>
</organism>
<proteinExistence type="predicted"/>
<dbReference type="InterPro" id="IPR029058">
    <property type="entry name" value="AB_hydrolase_fold"/>
</dbReference>
<accession>A0AAD3HA66</accession>
<evidence type="ECO:0008006" key="4">
    <source>
        <dbReference type="Google" id="ProtNLM"/>
    </source>
</evidence>
<dbReference type="EMBL" id="BLLK01000051">
    <property type="protein sequence ID" value="GFH56075.1"/>
    <property type="molecule type" value="Genomic_DNA"/>
</dbReference>
<evidence type="ECO:0000313" key="2">
    <source>
        <dbReference type="EMBL" id="GFH56075.1"/>
    </source>
</evidence>
<reference evidence="2 3" key="1">
    <citation type="journal article" date="2021" name="Sci. Rep.">
        <title>The genome of the diatom Chaetoceros tenuissimus carries an ancient integrated fragment of an extant virus.</title>
        <authorList>
            <person name="Hongo Y."/>
            <person name="Kimura K."/>
            <person name="Takaki Y."/>
            <person name="Yoshida Y."/>
            <person name="Baba S."/>
            <person name="Kobayashi G."/>
            <person name="Nagasaki K."/>
            <person name="Hano T."/>
            <person name="Tomaru Y."/>
        </authorList>
    </citation>
    <scope>NUCLEOTIDE SEQUENCE [LARGE SCALE GENOMIC DNA]</scope>
    <source>
        <strain evidence="2 3">NIES-3715</strain>
    </source>
</reference>
<dbReference type="SUPFAM" id="SSF53474">
    <property type="entry name" value="alpha/beta-Hydrolases"/>
    <property type="match status" value="1"/>
</dbReference>
<evidence type="ECO:0000256" key="1">
    <source>
        <dbReference type="SAM" id="SignalP"/>
    </source>
</evidence>
<dbReference type="AlphaFoldDB" id="A0AAD3HA66"/>
<keyword evidence="3" id="KW-1185">Reference proteome</keyword>
<keyword evidence="1" id="KW-0732">Signal</keyword>
<dbReference type="Proteomes" id="UP001054902">
    <property type="component" value="Unassembled WGS sequence"/>
</dbReference>
<feature type="signal peptide" evidence="1">
    <location>
        <begin position="1"/>
        <end position="25"/>
    </location>
</feature>
<evidence type="ECO:0000313" key="3">
    <source>
        <dbReference type="Proteomes" id="UP001054902"/>
    </source>
</evidence>
<dbReference type="Gene3D" id="3.40.50.1820">
    <property type="entry name" value="alpha/beta hydrolase"/>
    <property type="match status" value="1"/>
</dbReference>
<protein>
    <recommendedName>
        <fullName evidence="4">GPI inositol-deacylase</fullName>
    </recommendedName>
</protein>
<sequence>MLTRSMIHRILFFLPYVSILKSAQCFCPIVICPGFGNCSKDYETPFDKDEELGLVSVLGRRGFDTEKIYTVPIQRLDWMNVARGLFDFRFYSGDAKADGLGYGWYLKRLRETVELAHEESGGEKVLLLAHSAGSWLARAALGGVHRVPHDASSCVTRGALKNTDTLFPGAFLAKEGLQYFSIGGAAVKGSIDTDCNAQNVAFHGYKLVSGTGNMIGDGIVPLEWTKLEGAKHISLEGVFHSICNIEAKKSAEIHELNHKWYGSENVVDRWLPEIMKDLELGTSKIESMDETTLTFC</sequence>
<name>A0AAD3HA66_9STRA</name>
<dbReference type="PANTHER" id="PTHR47909:SF2">
    <property type="entry name" value="GPI INOSITOL-DEACYLASE"/>
    <property type="match status" value="1"/>
</dbReference>
<comment type="caution">
    <text evidence="2">The sequence shown here is derived from an EMBL/GenBank/DDBJ whole genome shotgun (WGS) entry which is preliminary data.</text>
</comment>
<dbReference type="PANTHER" id="PTHR47909">
    <property type="entry name" value="ALPHA/BETA-HYDROLASES SUPERFAMILY PROTEIN"/>
    <property type="match status" value="1"/>
</dbReference>